<gene>
    <name evidence="1" type="ORF">FC699_18975</name>
</gene>
<reference evidence="1 2" key="1">
    <citation type="journal article" date="2019" name="Environ. Microbiol.">
        <title>An active ?-lactamase is a part of an orchestrated cell wall stress resistance network of Bacillus subtilis and related rhizosphere species.</title>
        <authorList>
            <person name="Bucher T."/>
            <person name="Keren-Paz A."/>
            <person name="Hausser J."/>
            <person name="Olender T."/>
            <person name="Cytryn E."/>
            <person name="Kolodkin-Gal I."/>
        </authorList>
    </citation>
    <scope>NUCLEOTIDE SEQUENCE [LARGE SCALE GENOMIC DNA]</scope>
    <source>
        <strain evidence="1 2">I5</strain>
    </source>
</reference>
<organism evidence="1 2">
    <name type="scientific">Bacillus wiedmannii</name>
    <dbReference type="NCBI Taxonomy" id="1890302"/>
    <lineage>
        <taxon>Bacteria</taxon>
        <taxon>Bacillati</taxon>
        <taxon>Bacillota</taxon>
        <taxon>Bacilli</taxon>
        <taxon>Bacillales</taxon>
        <taxon>Bacillaceae</taxon>
        <taxon>Bacillus</taxon>
        <taxon>Bacillus cereus group</taxon>
    </lineage>
</organism>
<sequence length="20" mass="2368">YPPGSFMRCNNWRLNLIASK</sequence>
<proteinExistence type="predicted"/>
<comment type="caution">
    <text evidence="1">The sequence shown here is derived from an EMBL/GenBank/DDBJ whole genome shotgun (WGS) entry which is preliminary data.</text>
</comment>
<dbReference type="Proteomes" id="UP000305222">
    <property type="component" value="Unassembled WGS sequence"/>
</dbReference>
<accession>A0A4U3AUX4</accession>
<keyword evidence="1" id="KW-0808">Transferase</keyword>
<dbReference type="GO" id="GO:0016740">
    <property type="term" value="F:transferase activity"/>
    <property type="evidence" value="ECO:0007669"/>
    <property type="project" value="UniProtKB-KW"/>
</dbReference>
<dbReference type="AlphaFoldDB" id="A0A4U3AUX4"/>
<dbReference type="EMBL" id="SZON01001014">
    <property type="protein sequence ID" value="TKI92946.1"/>
    <property type="molecule type" value="Genomic_DNA"/>
</dbReference>
<evidence type="ECO:0000313" key="1">
    <source>
        <dbReference type="EMBL" id="TKI92946.1"/>
    </source>
</evidence>
<protein>
    <submittedName>
        <fullName evidence="1">GNAT family N-acetyltransferase</fullName>
    </submittedName>
</protein>
<feature type="non-terminal residue" evidence="1">
    <location>
        <position position="1"/>
    </location>
</feature>
<evidence type="ECO:0000313" key="2">
    <source>
        <dbReference type="Proteomes" id="UP000305222"/>
    </source>
</evidence>
<name>A0A4U3AUX4_9BACI</name>